<evidence type="ECO:0000256" key="1">
    <source>
        <dbReference type="SAM" id="MobiDB-lite"/>
    </source>
</evidence>
<name>U4TR70_9LACO</name>
<keyword evidence="3" id="KW-1185">Reference proteome</keyword>
<dbReference type="AlphaFoldDB" id="U4TR70"/>
<dbReference type="EMBL" id="KI271606">
    <property type="protein sequence ID" value="ERL64007.1"/>
    <property type="molecule type" value="Genomic_DNA"/>
</dbReference>
<protein>
    <submittedName>
        <fullName evidence="2">Uncharacterized protein</fullName>
    </submittedName>
</protein>
<dbReference type="HOGENOM" id="CLU_2260234_0_0_9"/>
<feature type="region of interest" description="Disordered" evidence="1">
    <location>
        <begin position="79"/>
        <end position="103"/>
    </location>
</feature>
<dbReference type="STRING" id="1231336.L248_1654"/>
<reference evidence="3" key="1">
    <citation type="journal article" date="2013" name="Genome Announc.">
        <title>Whole-Genome Sequencing of Lactobacillus shenzhenensis Strain LY-73T.</title>
        <authorList>
            <person name="Lin Z."/>
            <person name="Liu Z."/>
            <person name="Yang R."/>
            <person name="Zou Y."/>
            <person name="Wan D."/>
            <person name="Chen J."/>
            <person name="Guo M."/>
            <person name="Zhao J."/>
            <person name="Fang C."/>
            <person name="Yang R."/>
            <person name="Liu F."/>
        </authorList>
    </citation>
    <scope>NUCLEOTIDE SEQUENCE [LARGE SCALE GENOMIC DNA]</scope>
    <source>
        <strain evidence="3">LY-73</strain>
    </source>
</reference>
<proteinExistence type="predicted"/>
<organism evidence="2 3">
    <name type="scientific">Schleiferilactobacillus shenzhenensis LY-73</name>
    <dbReference type="NCBI Taxonomy" id="1231336"/>
    <lineage>
        <taxon>Bacteria</taxon>
        <taxon>Bacillati</taxon>
        <taxon>Bacillota</taxon>
        <taxon>Bacilli</taxon>
        <taxon>Lactobacillales</taxon>
        <taxon>Lactobacillaceae</taxon>
        <taxon>Schleiferilactobacillus</taxon>
    </lineage>
</organism>
<accession>U4TR70</accession>
<evidence type="ECO:0000313" key="3">
    <source>
        <dbReference type="Proteomes" id="UP000030647"/>
    </source>
</evidence>
<gene>
    <name evidence="2" type="ORF">L248_1654</name>
</gene>
<sequence>MLDVMLTVTIERMRQVAKEIPLAVDDMLDADYPTDDGSAPLAENKMNLLDDRVAEIQRLAVIYDYLNAQYKAVEEIPDEAPAKQGFSEPSKIDSGSNSQDTES</sequence>
<dbReference type="Proteomes" id="UP000030647">
    <property type="component" value="Unassembled WGS sequence"/>
</dbReference>
<evidence type="ECO:0000313" key="2">
    <source>
        <dbReference type="EMBL" id="ERL64007.1"/>
    </source>
</evidence>
<feature type="compositionally biased region" description="Polar residues" evidence="1">
    <location>
        <begin position="93"/>
        <end position="103"/>
    </location>
</feature>